<gene>
    <name evidence="1" type="ORF">GGR23_003288</name>
</gene>
<comment type="caution">
    <text evidence="1">The sequence shown here is derived from an EMBL/GenBank/DDBJ whole genome shotgun (WGS) entry which is preliminary data.</text>
</comment>
<dbReference type="SUPFAM" id="SSF48371">
    <property type="entry name" value="ARM repeat"/>
    <property type="match status" value="1"/>
</dbReference>
<dbReference type="InterPro" id="IPR011989">
    <property type="entry name" value="ARM-like"/>
</dbReference>
<evidence type="ECO:0000313" key="2">
    <source>
        <dbReference type="Proteomes" id="UP000528286"/>
    </source>
</evidence>
<dbReference type="EMBL" id="JACIEZ010000007">
    <property type="protein sequence ID" value="MBB4066075.1"/>
    <property type="molecule type" value="Genomic_DNA"/>
</dbReference>
<dbReference type="InterPro" id="IPR016024">
    <property type="entry name" value="ARM-type_fold"/>
</dbReference>
<keyword evidence="2" id="KW-1185">Reference proteome</keyword>
<dbReference type="Gene3D" id="1.25.10.10">
    <property type="entry name" value="Leucine-rich Repeat Variant"/>
    <property type="match status" value="1"/>
</dbReference>
<sequence>MPLRKTRAEDLPQAGSQAALSADEAIALLGGPDAAGRQAAARRLAGNAAAAEALCARFAVETDIPTREAIAVALMRTQSAVTVERLLPFLSSEDAALRNTVIEILQALPAEVAPHMERLLDHPDSDVRIFAVNVLEALRHPKVEEWLIAVVSADRHPNVVATALDLLGEVGTEAAIPALSRIAARFADEPFLKFAAGNAMKRIGAGS</sequence>
<organism evidence="1 2">
    <name type="scientific">Gellertiella hungarica</name>
    <dbReference type="NCBI Taxonomy" id="1572859"/>
    <lineage>
        <taxon>Bacteria</taxon>
        <taxon>Pseudomonadati</taxon>
        <taxon>Pseudomonadota</taxon>
        <taxon>Alphaproteobacteria</taxon>
        <taxon>Hyphomicrobiales</taxon>
        <taxon>Rhizobiaceae</taxon>
        <taxon>Gellertiella</taxon>
    </lineage>
</organism>
<proteinExistence type="predicted"/>
<protein>
    <submittedName>
        <fullName evidence="1">HEAT repeat protein</fullName>
    </submittedName>
</protein>
<dbReference type="RefSeq" id="WP_183367362.1">
    <property type="nucleotide sequence ID" value="NZ_JACIEZ010000007.1"/>
</dbReference>
<dbReference type="Proteomes" id="UP000528286">
    <property type="component" value="Unassembled WGS sequence"/>
</dbReference>
<reference evidence="1 2" key="1">
    <citation type="submission" date="2020-08" db="EMBL/GenBank/DDBJ databases">
        <title>Genomic Encyclopedia of Type Strains, Phase IV (KMG-IV): sequencing the most valuable type-strain genomes for metagenomic binning, comparative biology and taxonomic classification.</title>
        <authorList>
            <person name="Goeker M."/>
        </authorList>
    </citation>
    <scope>NUCLEOTIDE SEQUENCE [LARGE SCALE GENOMIC DNA]</scope>
    <source>
        <strain evidence="1 2">DSM 29853</strain>
    </source>
</reference>
<dbReference type="Pfam" id="PF13646">
    <property type="entry name" value="HEAT_2"/>
    <property type="match status" value="1"/>
</dbReference>
<dbReference type="AlphaFoldDB" id="A0A7W6J772"/>
<name>A0A7W6J772_9HYPH</name>
<evidence type="ECO:0000313" key="1">
    <source>
        <dbReference type="EMBL" id="MBB4066075.1"/>
    </source>
</evidence>
<accession>A0A7W6J772</accession>